<reference evidence="1 2" key="1">
    <citation type="journal article" date="2020" name="Phytopathology">
        <title>Genome Sequence Resources of Colletotrichum truncatum, C. plurivorum, C. musicola, and C. sojae: Four Species Pathogenic to Soybean (Glycine max).</title>
        <authorList>
            <person name="Rogerio F."/>
            <person name="Boufleur T.R."/>
            <person name="Ciampi-Guillardi M."/>
            <person name="Sukno S.A."/>
            <person name="Thon M.R."/>
            <person name="Massola Junior N.S."/>
            <person name="Baroncelli R."/>
        </authorList>
    </citation>
    <scope>NUCLEOTIDE SEQUENCE [LARGE SCALE GENOMIC DNA]</scope>
    <source>
        <strain evidence="1 2">CMES1059</strain>
    </source>
</reference>
<keyword evidence="2" id="KW-1185">Reference proteome</keyword>
<dbReference type="Proteomes" id="UP000805649">
    <property type="component" value="Unassembled WGS sequence"/>
</dbReference>
<sequence length="387" mass="41297">MPIIPLLLAVISTPLAAQTIRNWNQCYYAKDSPAHASLVPCLNEDDSLAKGSTSNYSSSWCCFAGDNCVVQACWDNVTAVTYQYGCNDPTYEHENCPPKGGLDMGKSPWIGLVRCNDSSNEGFQKFWACNHPDTCGEYCPVERARPQQTQSVWPDTIQNLPPLGGCSDLGTRVLALYAPTVLNSTGGVPATVNTNGKPAPTYPSPNSQNATPSSVTRTQIASDPGSWATATPTVTTRPEAAAALSGGAIAGIAVGSTLGAVALFAGFFFMWRRRRPRHEDETTYTAAPTSTQDVSQAGSSGASELVPHDKRNLLQPNTPSTISDDTGIRRPVSDMSISTVSPSPMGTPRTPGSPYYQQGPYAGHSELPNDPKVIHEMPAINERSEMP</sequence>
<comment type="caution">
    <text evidence="1">The sequence shown here is derived from an EMBL/GenBank/DDBJ whole genome shotgun (WGS) entry which is preliminary data.</text>
</comment>
<evidence type="ECO:0000313" key="2">
    <source>
        <dbReference type="Proteomes" id="UP000805649"/>
    </source>
</evidence>
<accession>A0ACC3ZL73</accession>
<evidence type="ECO:0000313" key="1">
    <source>
        <dbReference type="EMBL" id="KAL0944871.1"/>
    </source>
</evidence>
<protein>
    <submittedName>
        <fullName evidence="1">Uncharacterized protein</fullName>
    </submittedName>
</protein>
<organism evidence="1 2">
    <name type="scientific">Colletotrichum truncatum</name>
    <name type="common">Anthracnose fungus</name>
    <name type="synonym">Colletotrichum capsici</name>
    <dbReference type="NCBI Taxonomy" id="5467"/>
    <lineage>
        <taxon>Eukaryota</taxon>
        <taxon>Fungi</taxon>
        <taxon>Dikarya</taxon>
        <taxon>Ascomycota</taxon>
        <taxon>Pezizomycotina</taxon>
        <taxon>Sordariomycetes</taxon>
        <taxon>Hypocreomycetidae</taxon>
        <taxon>Glomerellales</taxon>
        <taxon>Glomerellaceae</taxon>
        <taxon>Colletotrichum</taxon>
        <taxon>Colletotrichum truncatum species complex</taxon>
    </lineage>
</organism>
<gene>
    <name evidence="1" type="ORF">CTRU02_202758</name>
</gene>
<proteinExistence type="predicted"/>
<name>A0ACC3ZL73_COLTU</name>
<dbReference type="EMBL" id="VUJX02000001">
    <property type="protein sequence ID" value="KAL0944871.1"/>
    <property type="molecule type" value="Genomic_DNA"/>
</dbReference>